<dbReference type="EMBL" id="JALJOR010000013">
    <property type="protein sequence ID" value="KAK9807023.1"/>
    <property type="molecule type" value="Genomic_DNA"/>
</dbReference>
<evidence type="ECO:0000313" key="2">
    <source>
        <dbReference type="EMBL" id="KAK9807023.1"/>
    </source>
</evidence>
<organism evidence="2 3">
    <name type="scientific">[Myrmecia] bisecta</name>
    <dbReference type="NCBI Taxonomy" id="41462"/>
    <lineage>
        <taxon>Eukaryota</taxon>
        <taxon>Viridiplantae</taxon>
        <taxon>Chlorophyta</taxon>
        <taxon>core chlorophytes</taxon>
        <taxon>Trebouxiophyceae</taxon>
        <taxon>Trebouxiales</taxon>
        <taxon>Trebouxiaceae</taxon>
        <taxon>Myrmecia</taxon>
    </lineage>
</organism>
<keyword evidence="1" id="KW-0812">Transmembrane</keyword>
<keyword evidence="1" id="KW-1133">Transmembrane helix</keyword>
<dbReference type="Proteomes" id="UP001489004">
    <property type="component" value="Unassembled WGS sequence"/>
</dbReference>
<dbReference type="Gene3D" id="1.20.120.1630">
    <property type="match status" value="1"/>
</dbReference>
<name>A0AAW1PFW4_9CHLO</name>
<feature type="transmembrane region" description="Helical" evidence="1">
    <location>
        <begin position="108"/>
        <end position="131"/>
    </location>
</feature>
<dbReference type="AlphaFoldDB" id="A0AAW1PFW4"/>
<comment type="caution">
    <text evidence="2">The sequence shown here is derived from an EMBL/GenBank/DDBJ whole genome shotgun (WGS) entry which is preliminary data.</text>
</comment>
<dbReference type="PROSITE" id="PS50244">
    <property type="entry name" value="S5A_REDUCTASE"/>
    <property type="match status" value="1"/>
</dbReference>
<keyword evidence="1" id="KW-0472">Membrane</keyword>
<feature type="transmembrane region" description="Helical" evidence="1">
    <location>
        <begin position="143"/>
        <end position="166"/>
    </location>
</feature>
<evidence type="ECO:0000313" key="3">
    <source>
        <dbReference type="Proteomes" id="UP001489004"/>
    </source>
</evidence>
<keyword evidence="3" id="KW-1185">Reference proteome</keyword>
<proteinExistence type="predicted"/>
<evidence type="ECO:0000256" key="1">
    <source>
        <dbReference type="SAM" id="Phobius"/>
    </source>
</evidence>
<feature type="transmembrane region" description="Helical" evidence="1">
    <location>
        <begin position="214"/>
        <end position="234"/>
    </location>
</feature>
<dbReference type="InterPro" id="IPR010721">
    <property type="entry name" value="UstE-like"/>
</dbReference>
<dbReference type="PANTHER" id="PTHR32251">
    <property type="entry name" value="3-OXO-5-ALPHA-STEROID 4-DEHYDROGENASE"/>
    <property type="match status" value="1"/>
</dbReference>
<feature type="transmembrane region" description="Helical" evidence="1">
    <location>
        <begin position="68"/>
        <end position="87"/>
    </location>
</feature>
<dbReference type="GO" id="GO:0016020">
    <property type="term" value="C:membrane"/>
    <property type="evidence" value="ECO:0007669"/>
    <property type="project" value="TreeGrafter"/>
</dbReference>
<evidence type="ECO:0008006" key="4">
    <source>
        <dbReference type="Google" id="ProtNLM"/>
    </source>
</evidence>
<protein>
    <recommendedName>
        <fullName evidence="4">Steroid 5-alpha reductase C-terminal domain-containing protein</fullName>
    </recommendedName>
</protein>
<gene>
    <name evidence="2" type="ORF">WJX72_010903</name>
</gene>
<accession>A0AAW1PFW4</accession>
<dbReference type="PANTHER" id="PTHR32251:SF17">
    <property type="entry name" value="STEROID 5-ALPHA REDUCTASE C-TERMINAL DOMAIN-CONTAINING PROTEIN"/>
    <property type="match status" value="1"/>
</dbReference>
<reference evidence="2 3" key="1">
    <citation type="journal article" date="2024" name="Nat. Commun.">
        <title>Phylogenomics reveals the evolutionary origins of lichenization in chlorophyte algae.</title>
        <authorList>
            <person name="Puginier C."/>
            <person name="Libourel C."/>
            <person name="Otte J."/>
            <person name="Skaloud P."/>
            <person name="Haon M."/>
            <person name="Grisel S."/>
            <person name="Petersen M."/>
            <person name="Berrin J.G."/>
            <person name="Delaux P.M."/>
            <person name="Dal Grande F."/>
            <person name="Keller J."/>
        </authorList>
    </citation>
    <scope>NUCLEOTIDE SEQUENCE [LARGE SCALE GENOMIC DNA]</scope>
    <source>
        <strain evidence="2 3">SAG 2043</strain>
    </source>
</reference>
<dbReference type="Pfam" id="PF06966">
    <property type="entry name" value="DUF1295"/>
    <property type="match status" value="1"/>
</dbReference>
<feature type="transmembrane region" description="Helical" evidence="1">
    <location>
        <begin position="187"/>
        <end position="208"/>
    </location>
</feature>
<sequence>MWTIGSLGITASALVGVLILDFIIQWVAWVVAAALQTDKFYDLLGSSTFIALSIASLVYAKYYYARHITVTVLVCIWGLRLGFFLVVRVLKTKGDSRFEEVKKQPVKYWVYWTFQAVWVFLTLLPVTVLNATAANPGLWASDIIGGVLWAVGFYCESVADAQKFLFKNNPANKGRFISTGLWRYSRYPNYFGEMCMWWGVWLICIPAFDHQRGYYATIVGPLFVMMLLLGVSGVPIQEKQAKERWGQDPSYQAYRRRTWLLVPLPKFGQQRAGGSQQMTTPINTSA</sequence>
<feature type="transmembrane region" description="Helical" evidence="1">
    <location>
        <begin position="6"/>
        <end position="31"/>
    </location>
</feature>